<proteinExistence type="predicted"/>
<name>A0AAU9FWY4_DROMD</name>
<gene>
    <name evidence="2" type="ORF">DMAD_00331</name>
</gene>
<feature type="compositionally biased region" description="Acidic residues" evidence="1">
    <location>
        <begin position="70"/>
        <end position="81"/>
    </location>
</feature>
<accession>A0AAU9FWY4</accession>
<reference evidence="2 3" key="1">
    <citation type="submission" date="2024-02" db="EMBL/GenBank/DDBJ databases">
        <title>A chromosome-level genome assembly of Drosophila madeirensis, a fruit fly species endemic to Madeira island.</title>
        <authorList>
            <person name="Tomihara K."/>
            <person name="Llopart A."/>
            <person name="Yamamoto D."/>
        </authorList>
    </citation>
    <scope>NUCLEOTIDE SEQUENCE [LARGE SCALE GENOMIC DNA]</scope>
    <source>
        <strain evidence="2 3">RF1</strain>
    </source>
</reference>
<sequence length="120" mass="13784">MSSRARVQTSQRVSKLIREYEERISQLASSSPKPRGLYLQQQAKETLAMGDDSELEKVVEFEVLKLEEQDEDKAEENVMDETAEKQPKKKRFGLSTLCKQAKLLSKWKMPCGTRSRSDSD</sequence>
<dbReference type="AlphaFoldDB" id="A0AAU9FWY4"/>
<evidence type="ECO:0000313" key="2">
    <source>
        <dbReference type="EMBL" id="BFG00304.1"/>
    </source>
</evidence>
<evidence type="ECO:0008006" key="4">
    <source>
        <dbReference type="Google" id="ProtNLM"/>
    </source>
</evidence>
<evidence type="ECO:0000313" key="3">
    <source>
        <dbReference type="Proteomes" id="UP001500889"/>
    </source>
</evidence>
<feature type="region of interest" description="Disordered" evidence="1">
    <location>
        <begin position="70"/>
        <end position="89"/>
    </location>
</feature>
<evidence type="ECO:0000256" key="1">
    <source>
        <dbReference type="SAM" id="MobiDB-lite"/>
    </source>
</evidence>
<keyword evidence="3" id="KW-1185">Reference proteome</keyword>
<organism evidence="2 3">
    <name type="scientific">Drosophila madeirensis</name>
    <name type="common">Fruit fly</name>
    <dbReference type="NCBI Taxonomy" id="30013"/>
    <lineage>
        <taxon>Eukaryota</taxon>
        <taxon>Metazoa</taxon>
        <taxon>Ecdysozoa</taxon>
        <taxon>Arthropoda</taxon>
        <taxon>Hexapoda</taxon>
        <taxon>Insecta</taxon>
        <taxon>Pterygota</taxon>
        <taxon>Neoptera</taxon>
        <taxon>Endopterygota</taxon>
        <taxon>Diptera</taxon>
        <taxon>Brachycera</taxon>
        <taxon>Muscomorpha</taxon>
        <taxon>Ephydroidea</taxon>
        <taxon>Drosophilidae</taxon>
        <taxon>Drosophila</taxon>
        <taxon>Sophophora</taxon>
    </lineage>
</organism>
<protein>
    <recommendedName>
        <fullName evidence="4">Tubulin-specific chaperone A</fullName>
    </recommendedName>
</protein>
<dbReference type="Proteomes" id="UP001500889">
    <property type="component" value="Chromosome A"/>
</dbReference>
<dbReference type="EMBL" id="AP029266">
    <property type="protein sequence ID" value="BFG00304.1"/>
    <property type="molecule type" value="Genomic_DNA"/>
</dbReference>